<reference evidence="1 2" key="1">
    <citation type="journal article" date="2022" name="Hortic Res">
        <title>A haplotype resolved chromosomal level avocado genome allows analysis of novel avocado genes.</title>
        <authorList>
            <person name="Nath O."/>
            <person name="Fletcher S.J."/>
            <person name="Hayward A."/>
            <person name="Shaw L.M."/>
            <person name="Masouleh A.K."/>
            <person name="Furtado A."/>
            <person name="Henry R.J."/>
            <person name="Mitter N."/>
        </authorList>
    </citation>
    <scope>NUCLEOTIDE SEQUENCE [LARGE SCALE GENOMIC DNA]</scope>
    <source>
        <strain evidence="2">cv. Hass</strain>
    </source>
</reference>
<evidence type="ECO:0000313" key="1">
    <source>
        <dbReference type="EMBL" id="KAJ8643277.1"/>
    </source>
</evidence>
<protein>
    <submittedName>
        <fullName evidence="1">Uncharacterized protein</fullName>
    </submittedName>
</protein>
<evidence type="ECO:0000313" key="2">
    <source>
        <dbReference type="Proteomes" id="UP001234297"/>
    </source>
</evidence>
<sequence>MRSAMMVAVYRKLLKLSSSSRRKHSTGEIVNYIAVDAYQHGESLWWFHTAWTHPLRLVFSIGVLFGTVGWGALPGLVPFTICGFVNIPLAKIWKNCQSRFMEAQDQRLRATSEVLNNIKIIKLQSWEEKFKKMIDSLREIEFKWLTQFQIKKSYGTILYWISPLFLSSVVLAGRVVFGSAPLKASTIFTVLATMRVTSEPVRMLPHALSAMIQMKVEIFGSIAYVSQTAWIQSGTIRENILYGQPMDKNRYEKAIKVCALDEDIYDFDYGDLTEIGQEGST</sequence>
<organism evidence="1 2">
    <name type="scientific">Persea americana</name>
    <name type="common">Avocado</name>
    <dbReference type="NCBI Taxonomy" id="3435"/>
    <lineage>
        <taxon>Eukaryota</taxon>
        <taxon>Viridiplantae</taxon>
        <taxon>Streptophyta</taxon>
        <taxon>Embryophyta</taxon>
        <taxon>Tracheophyta</taxon>
        <taxon>Spermatophyta</taxon>
        <taxon>Magnoliopsida</taxon>
        <taxon>Magnoliidae</taxon>
        <taxon>Laurales</taxon>
        <taxon>Lauraceae</taxon>
        <taxon>Persea</taxon>
    </lineage>
</organism>
<dbReference type="Proteomes" id="UP001234297">
    <property type="component" value="Chromosome 2"/>
</dbReference>
<proteinExistence type="predicted"/>
<gene>
    <name evidence="1" type="ORF">MRB53_005025</name>
</gene>
<dbReference type="EMBL" id="CM056810">
    <property type="protein sequence ID" value="KAJ8643277.1"/>
    <property type="molecule type" value="Genomic_DNA"/>
</dbReference>
<comment type="caution">
    <text evidence="1">The sequence shown here is derived from an EMBL/GenBank/DDBJ whole genome shotgun (WGS) entry which is preliminary data.</text>
</comment>
<keyword evidence="2" id="KW-1185">Reference proteome</keyword>
<accession>A0ACC2MDN7</accession>
<name>A0ACC2MDN7_PERAE</name>